<dbReference type="InterPro" id="IPR008928">
    <property type="entry name" value="6-hairpin_glycosidase_sf"/>
</dbReference>
<protein>
    <recommendedName>
        <fullName evidence="2">Glycoside hydrolase family 65 C-terminal domain-containing protein</fullName>
    </recommendedName>
</protein>
<evidence type="ECO:0000313" key="4">
    <source>
        <dbReference type="Proteomes" id="UP000551616"/>
    </source>
</evidence>
<dbReference type="Pfam" id="PF03633">
    <property type="entry name" value="Glyco_hydro_65C"/>
    <property type="match status" value="1"/>
</dbReference>
<dbReference type="GO" id="GO:0005975">
    <property type="term" value="P:carbohydrate metabolic process"/>
    <property type="evidence" value="ECO:0007669"/>
    <property type="project" value="InterPro"/>
</dbReference>
<evidence type="ECO:0000259" key="2">
    <source>
        <dbReference type="Pfam" id="PF03633"/>
    </source>
</evidence>
<reference evidence="3 4" key="1">
    <citation type="submission" date="2020-05" db="EMBL/GenBank/DDBJ databases">
        <title>Bremerella alba sp. nov., a novel planctomycete isolated from the surface of the macroalga Fucus spiralis.</title>
        <authorList>
            <person name="Godinho O."/>
            <person name="Botelho R."/>
            <person name="Albuquerque L."/>
            <person name="Wiegand S."/>
            <person name="Da Costa M.S."/>
            <person name="Lobo-Da-Cunha A."/>
            <person name="Jogler C."/>
            <person name="Lage O.M."/>
        </authorList>
    </citation>
    <scope>NUCLEOTIDE SEQUENCE [LARGE SCALE GENOMIC DNA]</scope>
    <source>
        <strain evidence="3 4">FF15</strain>
    </source>
</reference>
<dbReference type="SUPFAM" id="SSF48208">
    <property type="entry name" value="Six-hairpin glycosidases"/>
    <property type="match status" value="1"/>
</dbReference>
<name>A0A7V8V1B0_9BACT</name>
<feature type="signal peptide" evidence="1">
    <location>
        <begin position="1"/>
        <end position="21"/>
    </location>
</feature>
<dbReference type="Proteomes" id="UP000551616">
    <property type="component" value="Unassembled WGS sequence"/>
</dbReference>
<keyword evidence="4" id="KW-1185">Reference proteome</keyword>
<feature type="chain" id="PRO_5030622655" description="Glycoside hydrolase family 65 C-terminal domain-containing protein" evidence="1">
    <location>
        <begin position="22"/>
        <end position="713"/>
    </location>
</feature>
<dbReference type="Gene3D" id="1.50.10.10">
    <property type="match status" value="1"/>
</dbReference>
<dbReference type="InterPro" id="IPR012341">
    <property type="entry name" value="6hp_glycosidase-like_sf"/>
</dbReference>
<proteinExistence type="predicted"/>
<comment type="caution">
    <text evidence="3">The sequence shown here is derived from an EMBL/GenBank/DDBJ whole genome shotgun (WGS) entry which is preliminary data.</text>
</comment>
<gene>
    <name evidence="3" type="ORF">HOV93_02580</name>
</gene>
<organism evidence="3 4">
    <name type="scientific">Bremerella alba</name>
    <dbReference type="NCBI Taxonomy" id="980252"/>
    <lineage>
        <taxon>Bacteria</taxon>
        <taxon>Pseudomonadati</taxon>
        <taxon>Planctomycetota</taxon>
        <taxon>Planctomycetia</taxon>
        <taxon>Pirellulales</taxon>
        <taxon>Pirellulaceae</taxon>
        <taxon>Bremerella</taxon>
    </lineage>
</organism>
<accession>A0A7V8V1B0</accession>
<keyword evidence="1" id="KW-0732">Signal</keyword>
<evidence type="ECO:0000256" key="1">
    <source>
        <dbReference type="SAM" id="SignalP"/>
    </source>
</evidence>
<evidence type="ECO:0000313" key="3">
    <source>
        <dbReference type="EMBL" id="MBA2113110.1"/>
    </source>
</evidence>
<sequence>MPFRTLFAFVFLLTLATLASAQTPLPKFQVPGQQEMTSRLETMFQRHHSPKTQCTLWDAWIPMSTLWPAVGEDPSADAMRGFYRNVFLNRQIDPSGYVVMDQHRGHAHPGGWPFPLWEQAGGAGWHFTVQGDPYRKMMNMQPANVKALHIQGAKDIQQDKSFGLRLTTEGSRTSLTLPVRTFDSFVAPFVVIEWSSDLLPKGAPATLAWRRAGDEGFDPARSIEVIKDSGVGGQYGAGLKLSVVPVHEHALWSDKIEQLRLTWSNDKSQAITIRNIHTATDSRHPITNALFVRGSTDYFLWTRDIAFLKQNIKRMRTAIQYSLTEFSVREEGAMLVQWPGHDGRTGFMHDDQGNKHLLHGHGVGNNYWDLLPFGHYDCYASIMEYDALLAMATLEKAIATHAKWDIAPPTLSHETLTSIANDLKQRAGQRFWDAEKQRFVACVDADGKSHDYGFTFLNLEAIHYGFATPIQAMQIMDWIDGQREVVGDTSTGADIYHWRFAPRATTRRNIEWYAWVWHNPGSIAWGGQVQDGGAVLGFSYHDLMARIRFKGPDNAAQRLKAITDWFAEVEAAGGYRKYYAEPGRGSLQGGGTPGGLGVDHEFMESVLVPQTMLYGFLGFKPTADGFQLEPNLPRDWPSLEITRIAWADHVFDVKASGETLQLTFRKLGKVPLKVQLPSWLWQVEQGQASISQGVLSVDRSQPPQAILLRRLLE</sequence>
<dbReference type="EMBL" id="JABRWO010000001">
    <property type="protein sequence ID" value="MBA2113110.1"/>
    <property type="molecule type" value="Genomic_DNA"/>
</dbReference>
<feature type="domain" description="Glycoside hydrolase family 65 C-terminal" evidence="2">
    <location>
        <begin position="621"/>
        <end position="676"/>
    </location>
</feature>
<dbReference type="Gene3D" id="2.60.420.10">
    <property type="entry name" value="Maltose phosphorylase, domain 3"/>
    <property type="match status" value="1"/>
</dbReference>
<dbReference type="RefSeq" id="WP_207394626.1">
    <property type="nucleotide sequence ID" value="NZ_JABRWO010000001.1"/>
</dbReference>
<dbReference type="InterPro" id="IPR005194">
    <property type="entry name" value="Glyco_hydro_65_C"/>
</dbReference>
<dbReference type="AlphaFoldDB" id="A0A7V8V1B0"/>